<gene>
    <name evidence="2" type="ORF">AGERDE_LOCUS13332</name>
</gene>
<dbReference type="Proteomes" id="UP000789831">
    <property type="component" value="Unassembled WGS sequence"/>
</dbReference>
<organism evidence="2 3">
    <name type="scientific">Ambispora gerdemannii</name>
    <dbReference type="NCBI Taxonomy" id="144530"/>
    <lineage>
        <taxon>Eukaryota</taxon>
        <taxon>Fungi</taxon>
        <taxon>Fungi incertae sedis</taxon>
        <taxon>Mucoromycota</taxon>
        <taxon>Glomeromycotina</taxon>
        <taxon>Glomeromycetes</taxon>
        <taxon>Archaeosporales</taxon>
        <taxon>Ambisporaceae</taxon>
        <taxon>Ambispora</taxon>
    </lineage>
</organism>
<keyword evidence="3" id="KW-1185">Reference proteome</keyword>
<comment type="caution">
    <text evidence="2">The sequence shown here is derived from an EMBL/GenBank/DDBJ whole genome shotgun (WGS) entry which is preliminary data.</text>
</comment>
<feature type="region of interest" description="Disordered" evidence="1">
    <location>
        <begin position="1"/>
        <end position="31"/>
    </location>
</feature>
<sequence>MANNKRKQQPECEENSQPLSTTEDSIKKESKKRFRINVDDAVNDQMDWTYSIQ</sequence>
<protein>
    <submittedName>
        <fullName evidence="2">3709_t:CDS:1</fullName>
    </submittedName>
</protein>
<evidence type="ECO:0000313" key="2">
    <source>
        <dbReference type="EMBL" id="CAG8697303.1"/>
    </source>
</evidence>
<accession>A0A9N9HMZ5</accession>
<dbReference type="EMBL" id="CAJVPL010016977">
    <property type="protein sequence ID" value="CAG8697303.1"/>
    <property type="molecule type" value="Genomic_DNA"/>
</dbReference>
<name>A0A9N9HMZ5_9GLOM</name>
<feature type="non-terminal residue" evidence="2">
    <location>
        <position position="53"/>
    </location>
</feature>
<proteinExistence type="predicted"/>
<evidence type="ECO:0000313" key="3">
    <source>
        <dbReference type="Proteomes" id="UP000789831"/>
    </source>
</evidence>
<reference evidence="2" key="1">
    <citation type="submission" date="2021-06" db="EMBL/GenBank/DDBJ databases">
        <authorList>
            <person name="Kallberg Y."/>
            <person name="Tangrot J."/>
            <person name="Rosling A."/>
        </authorList>
    </citation>
    <scope>NUCLEOTIDE SEQUENCE</scope>
    <source>
        <strain evidence="2">MT106</strain>
    </source>
</reference>
<dbReference type="AlphaFoldDB" id="A0A9N9HMZ5"/>
<evidence type="ECO:0000256" key="1">
    <source>
        <dbReference type="SAM" id="MobiDB-lite"/>
    </source>
</evidence>